<name>A0A2M8WPB0_9RHOB</name>
<dbReference type="AlphaFoldDB" id="A0A2M8WPB0"/>
<keyword evidence="1" id="KW-1133">Transmembrane helix</keyword>
<sequence length="163" mass="18427">MGITAEAAYWFLPAVIPIALFISWNDMRDMKITNNSVIVVMIAYGILGPFAFGWEMYLWQWLHFPIALVICMALWALRLMGGGDAKLIAAMAPFFMMADIAVILRIFASSLIGALIVHTLFRLTPLKRPVSEWKSWNAGRYFPKGFPLSMTLLLYLVFAAVYL</sequence>
<dbReference type="InterPro" id="IPR000045">
    <property type="entry name" value="Prepilin_IV_endopep_pep"/>
</dbReference>
<dbReference type="Proteomes" id="UP000228531">
    <property type="component" value="Unassembled WGS sequence"/>
</dbReference>
<evidence type="ECO:0000259" key="2">
    <source>
        <dbReference type="Pfam" id="PF01478"/>
    </source>
</evidence>
<feature type="transmembrane region" description="Helical" evidence="1">
    <location>
        <begin position="60"/>
        <end position="81"/>
    </location>
</feature>
<accession>A0A2M8WPB0</accession>
<dbReference type="EMBL" id="PGTY01000001">
    <property type="protein sequence ID" value="PJI92779.1"/>
    <property type="molecule type" value="Genomic_DNA"/>
</dbReference>
<feature type="domain" description="Prepilin type IV endopeptidase peptidase" evidence="2">
    <location>
        <begin position="16"/>
        <end position="116"/>
    </location>
</feature>
<evidence type="ECO:0000313" key="4">
    <source>
        <dbReference type="Proteomes" id="UP000228531"/>
    </source>
</evidence>
<keyword evidence="1" id="KW-0812">Transmembrane</keyword>
<reference evidence="3 4" key="1">
    <citation type="submission" date="2017-11" db="EMBL/GenBank/DDBJ databases">
        <title>Genomic Encyclopedia of Archaeal and Bacterial Type Strains, Phase II (KMG-II): From Individual Species to Whole Genera.</title>
        <authorList>
            <person name="Goeker M."/>
        </authorList>
    </citation>
    <scope>NUCLEOTIDE SEQUENCE [LARGE SCALE GENOMIC DNA]</scope>
    <source>
        <strain evidence="3 4">DSM 29128</strain>
    </source>
</reference>
<dbReference type="Gene3D" id="1.20.120.1220">
    <property type="match status" value="1"/>
</dbReference>
<evidence type="ECO:0000313" key="3">
    <source>
        <dbReference type="EMBL" id="PJI92779.1"/>
    </source>
</evidence>
<evidence type="ECO:0000256" key="1">
    <source>
        <dbReference type="SAM" id="Phobius"/>
    </source>
</evidence>
<dbReference type="GO" id="GO:0004190">
    <property type="term" value="F:aspartic-type endopeptidase activity"/>
    <property type="evidence" value="ECO:0007669"/>
    <property type="project" value="InterPro"/>
</dbReference>
<protein>
    <submittedName>
        <fullName evidence="3">Prepilin peptidase CpaA</fullName>
    </submittedName>
</protein>
<feature type="transmembrane region" description="Helical" evidence="1">
    <location>
        <begin position="36"/>
        <end position="54"/>
    </location>
</feature>
<keyword evidence="4" id="KW-1185">Reference proteome</keyword>
<dbReference type="GO" id="GO:0016020">
    <property type="term" value="C:membrane"/>
    <property type="evidence" value="ECO:0007669"/>
    <property type="project" value="InterPro"/>
</dbReference>
<feature type="transmembrane region" description="Helical" evidence="1">
    <location>
        <begin position="7"/>
        <end position="24"/>
    </location>
</feature>
<dbReference type="Pfam" id="PF01478">
    <property type="entry name" value="Peptidase_A24"/>
    <property type="match status" value="1"/>
</dbReference>
<feature type="transmembrane region" description="Helical" evidence="1">
    <location>
        <begin position="102"/>
        <end position="121"/>
    </location>
</feature>
<comment type="caution">
    <text evidence="3">The sequence shown here is derived from an EMBL/GenBank/DDBJ whole genome shotgun (WGS) entry which is preliminary data.</text>
</comment>
<gene>
    <name evidence="3" type="ORF">BC777_1640</name>
</gene>
<dbReference type="RefSeq" id="WP_100367562.1">
    <property type="nucleotide sequence ID" value="NZ_PGTY01000001.1"/>
</dbReference>
<proteinExistence type="predicted"/>
<feature type="transmembrane region" description="Helical" evidence="1">
    <location>
        <begin position="141"/>
        <end position="162"/>
    </location>
</feature>
<dbReference type="OrthoDB" id="7709484at2"/>
<keyword evidence="1" id="KW-0472">Membrane</keyword>
<organism evidence="3 4">
    <name type="scientific">Yoonia maricola</name>
    <dbReference type="NCBI Taxonomy" id="420999"/>
    <lineage>
        <taxon>Bacteria</taxon>
        <taxon>Pseudomonadati</taxon>
        <taxon>Pseudomonadota</taxon>
        <taxon>Alphaproteobacteria</taxon>
        <taxon>Rhodobacterales</taxon>
        <taxon>Paracoccaceae</taxon>
        <taxon>Yoonia</taxon>
    </lineage>
</organism>